<dbReference type="RefSeq" id="WP_376918304.1">
    <property type="nucleotide sequence ID" value="NZ_JBHRSW010000004.1"/>
</dbReference>
<name>A0ABV7FNS6_9ALTE</name>
<reference evidence="2" key="1">
    <citation type="journal article" date="2019" name="Int. J. Syst. Evol. Microbiol.">
        <title>The Global Catalogue of Microorganisms (GCM) 10K type strain sequencing project: providing services to taxonomists for standard genome sequencing and annotation.</title>
        <authorList>
            <consortium name="The Broad Institute Genomics Platform"/>
            <consortium name="The Broad Institute Genome Sequencing Center for Infectious Disease"/>
            <person name="Wu L."/>
            <person name="Ma J."/>
        </authorList>
    </citation>
    <scope>NUCLEOTIDE SEQUENCE [LARGE SCALE GENOMIC DNA]</scope>
    <source>
        <strain evidence="2">KCTC 52473</strain>
    </source>
</reference>
<gene>
    <name evidence="1" type="ORF">ACFOHL_00840</name>
</gene>
<keyword evidence="2" id="KW-1185">Reference proteome</keyword>
<dbReference type="EMBL" id="JBHRSW010000004">
    <property type="protein sequence ID" value="MFC3120162.1"/>
    <property type="molecule type" value="Genomic_DNA"/>
</dbReference>
<sequence length="150" mass="16708">MNVCGVEIKGSEAILCLLSLEDDVFHLPECRARKLTFGKNGSAKSLKAFQAEFAKLMQDYKFTHVVIKERPTKGKFAGGAAGFKLEAAIQLIDELNVELLSPTDKKALLKRNPIPISFNETGLKIFQQEAFETAYALLMQIKYPNAIEQD</sequence>
<dbReference type="InterPro" id="IPR021378">
    <property type="entry name" value="DUF3010"/>
</dbReference>
<comment type="caution">
    <text evidence="1">The sequence shown here is derived from an EMBL/GenBank/DDBJ whole genome shotgun (WGS) entry which is preliminary data.</text>
</comment>
<organism evidence="1 2">
    <name type="scientific">Agaribacter flavus</name>
    <dbReference type="NCBI Taxonomy" id="1902781"/>
    <lineage>
        <taxon>Bacteria</taxon>
        <taxon>Pseudomonadati</taxon>
        <taxon>Pseudomonadota</taxon>
        <taxon>Gammaproteobacteria</taxon>
        <taxon>Alteromonadales</taxon>
        <taxon>Alteromonadaceae</taxon>
        <taxon>Agaribacter</taxon>
    </lineage>
</organism>
<dbReference type="Proteomes" id="UP001595478">
    <property type="component" value="Unassembled WGS sequence"/>
</dbReference>
<proteinExistence type="predicted"/>
<protein>
    <submittedName>
        <fullName evidence="1">DUF3010 family protein</fullName>
    </submittedName>
</protein>
<evidence type="ECO:0000313" key="1">
    <source>
        <dbReference type="EMBL" id="MFC3120162.1"/>
    </source>
</evidence>
<dbReference type="Pfam" id="PF11215">
    <property type="entry name" value="DUF3010"/>
    <property type="match status" value="1"/>
</dbReference>
<evidence type="ECO:0000313" key="2">
    <source>
        <dbReference type="Proteomes" id="UP001595478"/>
    </source>
</evidence>
<accession>A0ABV7FNS6</accession>